<evidence type="ECO:0000313" key="2">
    <source>
        <dbReference type="EMBL" id="ASQ46078.1"/>
    </source>
</evidence>
<protein>
    <submittedName>
        <fullName evidence="2">Uncharacterized protein</fullName>
    </submittedName>
</protein>
<sequence>MTKTKLTSDSLHNKNCFLYLRNLKLTDTVLVHFSPSLANKLKNIRAQSEYNCNFAYADVYTDFFTEVEGNIEAIYDKPRSESLLKTDAKVNDYDDFVFSVYHNDNTILEETFKAIKAIPLNHTLTDTEIQKSISSALADKGNKVNKRTLSPAEAGSMLGRFTAMIADDFKPQHTTSLATVRKYNYISKAPQFYPQEYRFGTQAQRAQGIERVSPFFERWLQVKHERANDKSKILHIYFNNLGLDRTDTEGKKERALTKALHKLEDNHPNIVVITLPADKGLMSGTQYRKTKDRISAIAIYDEFLKIAQQNPDAESEVRDFYISDKARQLIFRDEFDNYNDIEEKKQLEQLLKNSFKALGFENKSLLSSAQRQALWFHFIKFELTNHVIQKLQPESINFSCKDAIDRGGVSSAYFNLLKSFKTDTPMNREEFECALHAAPAMVKARGMNHHLKTLWNAVDAYINAHYEDLQNNKDKAWLIEWRDYNCPHSRIHDLLDLRVEQSIRELLAAKSNHKNNHYSDETAIDVSLRILEQIRLQKNMGCSGKRLLLEAAVRTTGVTLNPDTANLKTYEVLADKLAIHSPTLQKLAGIMKMLAGIILYPLSLGHSKAWINSGIATYKAGVESSQRKEIQHAMKEKLHSLKENSDPEESIETDAQAFH</sequence>
<organism evidence="2 3">
    <name type="scientific">Legionella clemsonensis</name>
    <dbReference type="NCBI Taxonomy" id="1867846"/>
    <lineage>
        <taxon>Bacteria</taxon>
        <taxon>Pseudomonadati</taxon>
        <taxon>Pseudomonadota</taxon>
        <taxon>Gammaproteobacteria</taxon>
        <taxon>Legionellales</taxon>
        <taxon>Legionellaceae</taxon>
        <taxon>Legionella</taxon>
    </lineage>
</organism>
<dbReference type="EMBL" id="CP016397">
    <property type="protein sequence ID" value="ASQ46078.1"/>
    <property type="molecule type" value="Genomic_DNA"/>
</dbReference>
<gene>
    <name evidence="2" type="ORF">clem_07625</name>
</gene>
<proteinExistence type="predicted"/>
<dbReference type="OrthoDB" id="5632105at2"/>
<accession>A0A222P2J9</accession>
<name>A0A222P2J9_9GAMM</name>
<evidence type="ECO:0000313" key="3">
    <source>
        <dbReference type="Proteomes" id="UP000201728"/>
    </source>
</evidence>
<dbReference type="AlphaFoldDB" id="A0A222P2J9"/>
<dbReference type="KEGG" id="lcd:clem_07625"/>
<dbReference type="RefSeq" id="WP_094091066.1">
    <property type="nucleotide sequence ID" value="NZ_CP016397.1"/>
</dbReference>
<reference evidence="3" key="1">
    <citation type="submission" date="2016-07" db="EMBL/GenBank/DDBJ databases">
        <authorList>
            <person name="Florea S."/>
            <person name="Webb J.S."/>
            <person name="Jaromczyk J."/>
            <person name="Schardl C.L."/>
        </authorList>
    </citation>
    <scope>NUCLEOTIDE SEQUENCE [LARGE SCALE GENOMIC DNA]</scope>
    <source>
        <strain evidence="3">CDC-D5610</strain>
    </source>
</reference>
<feature type="region of interest" description="Disordered" evidence="1">
    <location>
        <begin position="638"/>
        <end position="659"/>
    </location>
</feature>
<keyword evidence="3" id="KW-1185">Reference proteome</keyword>
<evidence type="ECO:0000256" key="1">
    <source>
        <dbReference type="SAM" id="MobiDB-lite"/>
    </source>
</evidence>
<dbReference type="Proteomes" id="UP000201728">
    <property type="component" value="Chromosome"/>
</dbReference>